<dbReference type="PANTHER" id="PTHR43863:SF2">
    <property type="entry name" value="MALTASE-GLUCOAMYLASE"/>
    <property type="match status" value="1"/>
</dbReference>
<dbReference type="EMBL" id="FQWZ01000001">
    <property type="protein sequence ID" value="SHG54299.1"/>
    <property type="molecule type" value="Genomic_DNA"/>
</dbReference>
<protein>
    <submittedName>
        <fullName evidence="7">Glycosyl hydrolases family 31</fullName>
    </submittedName>
</protein>
<evidence type="ECO:0000259" key="5">
    <source>
        <dbReference type="Pfam" id="PF17137"/>
    </source>
</evidence>
<name>A0A1M5KP43_9GAMM</name>
<dbReference type="Gene3D" id="2.60.40.1180">
    <property type="entry name" value="Golgi alpha-mannosidase II"/>
    <property type="match status" value="2"/>
</dbReference>
<dbReference type="SUPFAM" id="SSF51445">
    <property type="entry name" value="(Trans)glycosidases"/>
    <property type="match status" value="1"/>
</dbReference>
<dbReference type="InterPro" id="IPR048395">
    <property type="entry name" value="Glyco_hydro_31_C"/>
</dbReference>
<dbReference type="Gene3D" id="3.20.20.80">
    <property type="entry name" value="Glycosidases"/>
    <property type="match status" value="1"/>
</dbReference>
<dbReference type="Pfam" id="PF21365">
    <property type="entry name" value="Glyco_hydro_31_3rd"/>
    <property type="match status" value="1"/>
</dbReference>
<proteinExistence type="inferred from homology"/>
<keyword evidence="2" id="KW-0326">Glycosidase</keyword>
<feature type="chain" id="PRO_5013245907" evidence="3">
    <location>
        <begin position="27"/>
        <end position="808"/>
    </location>
</feature>
<keyword evidence="8" id="KW-1185">Reference proteome</keyword>
<dbReference type="Proteomes" id="UP000199758">
    <property type="component" value="Unassembled WGS sequence"/>
</dbReference>
<evidence type="ECO:0000256" key="2">
    <source>
        <dbReference type="RuleBase" id="RU361185"/>
    </source>
</evidence>
<dbReference type="Pfam" id="PF01055">
    <property type="entry name" value="Glyco_hydro_31_2nd"/>
    <property type="match status" value="1"/>
</dbReference>
<feature type="signal peptide" evidence="3">
    <location>
        <begin position="1"/>
        <end position="26"/>
    </location>
</feature>
<keyword evidence="2 7" id="KW-0378">Hydrolase</keyword>
<dbReference type="GO" id="GO:0005975">
    <property type="term" value="P:carbohydrate metabolic process"/>
    <property type="evidence" value="ECO:0007669"/>
    <property type="project" value="InterPro"/>
</dbReference>
<dbReference type="STRING" id="490188.SAMN04488068_0667"/>
<feature type="domain" description="DUF5110" evidence="5">
    <location>
        <begin position="685"/>
        <end position="757"/>
    </location>
</feature>
<reference evidence="7 8" key="1">
    <citation type="submission" date="2016-11" db="EMBL/GenBank/DDBJ databases">
        <authorList>
            <person name="Jaros S."/>
            <person name="Januszkiewicz K."/>
            <person name="Wedrychowicz H."/>
        </authorList>
    </citation>
    <scope>NUCLEOTIDE SEQUENCE [LARGE SCALE GENOMIC DNA]</scope>
    <source>
        <strain evidence="7 8">CGMCC 1.7049</strain>
    </source>
</reference>
<comment type="similarity">
    <text evidence="1 2">Belongs to the glycosyl hydrolase 31 family.</text>
</comment>
<dbReference type="GO" id="GO:0004553">
    <property type="term" value="F:hydrolase activity, hydrolyzing O-glycosyl compounds"/>
    <property type="evidence" value="ECO:0007669"/>
    <property type="project" value="InterPro"/>
</dbReference>
<dbReference type="InterPro" id="IPR033403">
    <property type="entry name" value="DUF5110"/>
</dbReference>
<feature type="domain" description="Glycosyl hydrolase family 31 C-terminal" evidence="6">
    <location>
        <begin position="581"/>
        <end position="668"/>
    </location>
</feature>
<keyword evidence="3" id="KW-0732">Signal</keyword>
<sequence>MLKPTFKFALLISLLLISACSDSDPAAETAADRSIREGNARFTVISPTLIRMEYAADARFEDGPTQTVAERPKPDTNYETRVENGVRVVRTAALTLHYRIGSGAFAPDNLWVDVRSGNSRVEARPDWSFAPQAGNLGGWRRGLDNEKDPQPLYEGVLSRAGWYLLNDSNTVLLTNTPPGFAARPDHGGRYQDGYLFGYGLDYVQGLSDLRRLTGAAPLLPKKAFGVWFSRWWSYTDAEWRAQIQAFQTHDVPLDTVSLDTDWKRVHNQIGCTVLNLVIRAPIDDACSWNGWDWNRDIFPDPDDFVRWVHQQGIDVGLNVHPSIAGSDPAYPATVAKTGPLMNDDAPLPCTVLQADPSTPCYVFDWTQAEQLEGYFDLHKPIEATGIDFWWLDWCCEGSRAQAPGLSADTWINAAYAKQHEKMGSRWPAFSRIGSSFQNGKAGRDNNGLGAFAEHRYSLHFTGDTCSTWPLMAFQAEMTAAEGNIGLPYVSHDIGSFLGKPLPGAECNNMVNTGQHLPDDMYVRWVQFGTFQPILRLHSHHGDRLPWEYSGKAETVAAEFLRLRGQLVPTLYTLSRVAHDTGLPMARPLYLQWPDREEAYRHRSHFTLGNDMLVATVAAPGDPAVINLWIPPGKWVDFFTGEVFSGPMEITRSVPLERYAVFMRQGAILPMQPHRLTSAYGPQDALIVNVWPGADGSFRLYEDEGRGFGYKDGAYRWTPISTSSTANGACHTLKIDAAQGPNFPGALASRRWQLRFVGISEPREVKLDGRTLTGWSYDGSSRTATVDTGSLGTRDAAVITLSTGSCNAP</sequence>
<evidence type="ECO:0000313" key="7">
    <source>
        <dbReference type="EMBL" id="SHG54299.1"/>
    </source>
</evidence>
<dbReference type="InterPro" id="IPR017853">
    <property type="entry name" value="GH"/>
</dbReference>
<feature type="domain" description="Glycoside hydrolase family 31 TIM barrel" evidence="4">
    <location>
        <begin position="217"/>
        <end position="573"/>
    </location>
</feature>
<accession>A0A1M5KP43</accession>
<dbReference type="PROSITE" id="PS51257">
    <property type="entry name" value="PROKAR_LIPOPROTEIN"/>
    <property type="match status" value="1"/>
</dbReference>
<evidence type="ECO:0000256" key="1">
    <source>
        <dbReference type="ARBA" id="ARBA00007806"/>
    </source>
</evidence>
<dbReference type="SUPFAM" id="SSF51011">
    <property type="entry name" value="Glycosyl hydrolase domain"/>
    <property type="match status" value="1"/>
</dbReference>
<evidence type="ECO:0000256" key="3">
    <source>
        <dbReference type="SAM" id="SignalP"/>
    </source>
</evidence>
<evidence type="ECO:0000313" key="8">
    <source>
        <dbReference type="Proteomes" id="UP000199758"/>
    </source>
</evidence>
<dbReference type="InterPro" id="IPR000322">
    <property type="entry name" value="Glyco_hydro_31_TIM"/>
</dbReference>
<gene>
    <name evidence="7" type="ORF">SAMN04488068_0667</name>
</gene>
<dbReference type="InterPro" id="IPR013780">
    <property type="entry name" value="Glyco_hydro_b"/>
</dbReference>
<organism evidence="7 8">
    <name type="scientific">Hydrocarboniphaga daqingensis</name>
    <dbReference type="NCBI Taxonomy" id="490188"/>
    <lineage>
        <taxon>Bacteria</taxon>
        <taxon>Pseudomonadati</taxon>
        <taxon>Pseudomonadota</taxon>
        <taxon>Gammaproteobacteria</taxon>
        <taxon>Nevskiales</taxon>
        <taxon>Nevskiaceae</taxon>
        <taxon>Hydrocarboniphaga</taxon>
    </lineage>
</organism>
<dbReference type="AlphaFoldDB" id="A0A1M5KP43"/>
<dbReference type="RefSeq" id="WP_072893846.1">
    <property type="nucleotide sequence ID" value="NZ_FQWZ01000001.1"/>
</dbReference>
<evidence type="ECO:0000259" key="6">
    <source>
        <dbReference type="Pfam" id="PF21365"/>
    </source>
</evidence>
<dbReference type="Pfam" id="PF17137">
    <property type="entry name" value="DUF5110"/>
    <property type="match status" value="1"/>
</dbReference>
<evidence type="ECO:0000259" key="4">
    <source>
        <dbReference type="Pfam" id="PF01055"/>
    </source>
</evidence>
<dbReference type="InterPro" id="IPR051816">
    <property type="entry name" value="Glycosyl_Hydrolase_31"/>
</dbReference>
<dbReference type="PANTHER" id="PTHR43863">
    <property type="entry name" value="HYDROLASE, PUTATIVE (AFU_ORTHOLOGUE AFUA_1G03140)-RELATED"/>
    <property type="match status" value="1"/>
</dbReference>